<keyword evidence="3" id="KW-1185">Reference proteome</keyword>
<keyword evidence="2" id="KW-0472">Membrane</keyword>
<dbReference type="EMBL" id="VEPZ02001717">
    <property type="protein sequence ID" value="KAE8662009.1"/>
    <property type="molecule type" value="Genomic_DNA"/>
</dbReference>
<keyword evidence="2" id="KW-0675">Receptor</keyword>
<evidence type="ECO:0000313" key="2">
    <source>
        <dbReference type="EMBL" id="KAE8662009.1"/>
    </source>
</evidence>
<dbReference type="AlphaFoldDB" id="A0A6A2XUG6"/>
<feature type="compositionally biased region" description="Polar residues" evidence="1">
    <location>
        <begin position="202"/>
        <end position="222"/>
    </location>
</feature>
<reference evidence="2" key="1">
    <citation type="submission" date="2019-09" db="EMBL/GenBank/DDBJ databases">
        <title>Draft genome information of white flower Hibiscus syriacus.</title>
        <authorList>
            <person name="Kim Y.-M."/>
        </authorList>
    </citation>
    <scope>NUCLEOTIDE SEQUENCE [LARGE SCALE GENOMIC DNA]</scope>
    <source>
        <strain evidence="2">YM2019G1</strain>
    </source>
</reference>
<gene>
    <name evidence="2" type="ORF">F3Y22_tig00113721pilonHSYRG00077</name>
</gene>
<organism evidence="2 3">
    <name type="scientific">Hibiscus syriacus</name>
    <name type="common">Rose of Sharon</name>
    <dbReference type="NCBI Taxonomy" id="106335"/>
    <lineage>
        <taxon>Eukaryota</taxon>
        <taxon>Viridiplantae</taxon>
        <taxon>Streptophyta</taxon>
        <taxon>Embryophyta</taxon>
        <taxon>Tracheophyta</taxon>
        <taxon>Spermatophyta</taxon>
        <taxon>Magnoliopsida</taxon>
        <taxon>eudicotyledons</taxon>
        <taxon>Gunneridae</taxon>
        <taxon>Pentapetalae</taxon>
        <taxon>rosids</taxon>
        <taxon>malvids</taxon>
        <taxon>Malvales</taxon>
        <taxon>Malvaceae</taxon>
        <taxon>Malvoideae</taxon>
        <taxon>Hibiscus</taxon>
    </lineage>
</organism>
<proteinExistence type="predicted"/>
<protein>
    <submittedName>
        <fullName evidence="2">Lung seven transmembrane receptor family protein</fullName>
    </submittedName>
</protein>
<accession>A0A6A2XUG6</accession>
<evidence type="ECO:0000313" key="3">
    <source>
        <dbReference type="Proteomes" id="UP000436088"/>
    </source>
</evidence>
<feature type="region of interest" description="Disordered" evidence="1">
    <location>
        <begin position="189"/>
        <end position="238"/>
    </location>
</feature>
<feature type="compositionally biased region" description="Basic and acidic residues" evidence="1">
    <location>
        <begin position="224"/>
        <end position="235"/>
    </location>
</feature>
<dbReference type="PANTHER" id="PTHR31071:SF39">
    <property type="entry name" value="PROTEIN BRANCHLESS TRICHOME"/>
    <property type="match status" value="1"/>
</dbReference>
<dbReference type="Proteomes" id="UP000436088">
    <property type="component" value="Unassembled WGS sequence"/>
</dbReference>
<evidence type="ECO:0000256" key="1">
    <source>
        <dbReference type="SAM" id="MobiDB-lite"/>
    </source>
</evidence>
<comment type="caution">
    <text evidence="2">The sequence shown here is derived from an EMBL/GenBank/DDBJ whole genome shotgun (WGS) entry which is preliminary data.</text>
</comment>
<sequence length="289" mass="33558">MKGEEMEEMMMMMMMMMMMSSSSPNNQINEASTCTTWKVYDNPFYCPHHQQLWLSGKHPHHQINFPFWDLTSVMDSELDIARAQVIDLQAELEHEIEARKKPESLNKKLAKELAEQRMGREALESVCDKFAREISMDKAEIDKMKRDFEEERNMLKMAEIIREEMVQIKMAEAKILFEEKLLALQETKRPPAAADKHDKPPSSTAEKSSTCSTGVTMSSSMAIQRKESPETENPHIKRGIKGFVEFPRVVRSDNQWIKSRHWGSKLECQMAQLRILLKQKSPIRSNFTS</sequence>
<name>A0A6A2XUG6_HIBSY</name>
<feature type="compositionally biased region" description="Basic and acidic residues" evidence="1">
    <location>
        <begin position="189"/>
        <end position="200"/>
    </location>
</feature>
<keyword evidence="2" id="KW-0812">Transmembrane</keyword>
<dbReference type="InterPro" id="IPR043424">
    <property type="entry name" value="BLT-like"/>
</dbReference>
<dbReference type="PANTHER" id="PTHR31071">
    <property type="entry name" value="GB|AAF24581.1"/>
    <property type="match status" value="1"/>
</dbReference>